<evidence type="ECO:0000259" key="4">
    <source>
        <dbReference type="Pfam" id="PF13439"/>
    </source>
</evidence>
<accession>A0A919RLT7</accession>
<name>A0A919RLT7_9ACTN</name>
<evidence type="ECO:0000313" key="5">
    <source>
        <dbReference type="EMBL" id="GII94496.1"/>
    </source>
</evidence>
<reference evidence="5" key="1">
    <citation type="submission" date="2021-01" db="EMBL/GenBank/DDBJ databases">
        <title>Whole genome shotgun sequence of Sinosporangium siamense NBRC 109515.</title>
        <authorList>
            <person name="Komaki H."/>
            <person name="Tamura T."/>
        </authorList>
    </citation>
    <scope>NUCLEOTIDE SEQUENCE</scope>
    <source>
        <strain evidence="5">NBRC 109515</strain>
    </source>
</reference>
<dbReference type="Proteomes" id="UP000606172">
    <property type="component" value="Unassembled WGS sequence"/>
</dbReference>
<dbReference type="SUPFAM" id="SSF53756">
    <property type="entry name" value="UDP-Glycosyltransferase/glycogen phosphorylase"/>
    <property type="match status" value="1"/>
</dbReference>
<dbReference type="GO" id="GO:1901137">
    <property type="term" value="P:carbohydrate derivative biosynthetic process"/>
    <property type="evidence" value="ECO:0007669"/>
    <property type="project" value="UniProtKB-ARBA"/>
</dbReference>
<dbReference type="GO" id="GO:0016758">
    <property type="term" value="F:hexosyltransferase activity"/>
    <property type="evidence" value="ECO:0007669"/>
    <property type="project" value="TreeGrafter"/>
</dbReference>
<evidence type="ECO:0000259" key="3">
    <source>
        <dbReference type="Pfam" id="PF00534"/>
    </source>
</evidence>
<feature type="domain" description="Glycosyltransferase subfamily 4-like N-terminal" evidence="4">
    <location>
        <begin position="22"/>
        <end position="196"/>
    </location>
</feature>
<gene>
    <name evidence="5" type="ORF">Ssi02_47270</name>
</gene>
<proteinExistence type="predicted"/>
<feature type="domain" description="Glycosyl transferase family 1" evidence="3">
    <location>
        <begin position="205"/>
        <end position="360"/>
    </location>
</feature>
<dbReference type="RefSeq" id="WP_204029046.1">
    <property type="nucleotide sequence ID" value="NZ_BOOW01000030.1"/>
</dbReference>
<organism evidence="5 6">
    <name type="scientific">Sinosporangium siamense</name>
    <dbReference type="NCBI Taxonomy" id="1367973"/>
    <lineage>
        <taxon>Bacteria</taxon>
        <taxon>Bacillati</taxon>
        <taxon>Actinomycetota</taxon>
        <taxon>Actinomycetes</taxon>
        <taxon>Streptosporangiales</taxon>
        <taxon>Streptosporangiaceae</taxon>
        <taxon>Sinosporangium</taxon>
    </lineage>
</organism>
<keyword evidence="2 5" id="KW-0808">Transferase</keyword>
<dbReference type="AlphaFoldDB" id="A0A919RLT7"/>
<sequence>MRIALISEHASPLAAVGGVDAGGQNIHVAALAAALAERGHEVVVYTRRTSEVEPHNVPMAPGATVRHITAGPPEAVPKDDLLPHMADFATELGRHWSRWTPDVAHAHFWMSGVATLAASQKVDVPVAQTFHALATVKRRWQGDADTSPPERMALEEHVGRHAGAIIATCSDEVRELSVMGVPQDRVVVVPCGVDLSSFQPRGECAWKGERPRILSLGRMVPRKGLDTLIHALRDVPEAELMIVGGEPCDEEYVRLAALTAVHGVSDRVRFVGSVPHNEVPKLLRSADVLVTVPWYEPFGIVPVEAMACGVPVVASAVGGHLDTVAGCGLLIPPRQPELVARALNDLLADAHLRARLGAAGVRRARARYGWPRVAERTEHAYKALLATSADQLAAAEG</sequence>
<dbReference type="InterPro" id="IPR028098">
    <property type="entry name" value="Glyco_trans_4-like_N"/>
</dbReference>
<dbReference type="InterPro" id="IPR001296">
    <property type="entry name" value="Glyco_trans_1"/>
</dbReference>
<dbReference type="Pfam" id="PF13439">
    <property type="entry name" value="Glyco_transf_4"/>
    <property type="match status" value="1"/>
</dbReference>
<dbReference type="PANTHER" id="PTHR45947">
    <property type="entry name" value="SULFOQUINOVOSYL TRANSFERASE SQD2"/>
    <property type="match status" value="1"/>
</dbReference>
<evidence type="ECO:0000256" key="2">
    <source>
        <dbReference type="ARBA" id="ARBA00022679"/>
    </source>
</evidence>
<dbReference type="EMBL" id="BOOW01000030">
    <property type="protein sequence ID" value="GII94496.1"/>
    <property type="molecule type" value="Genomic_DNA"/>
</dbReference>
<comment type="caution">
    <text evidence="5">The sequence shown here is derived from an EMBL/GenBank/DDBJ whole genome shotgun (WGS) entry which is preliminary data.</text>
</comment>
<protein>
    <submittedName>
        <fullName evidence="5">Glycosyl transferase</fullName>
    </submittedName>
</protein>
<keyword evidence="1" id="KW-0328">Glycosyltransferase</keyword>
<evidence type="ECO:0000313" key="6">
    <source>
        <dbReference type="Proteomes" id="UP000606172"/>
    </source>
</evidence>
<keyword evidence="6" id="KW-1185">Reference proteome</keyword>
<evidence type="ECO:0000256" key="1">
    <source>
        <dbReference type="ARBA" id="ARBA00022676"/>
    </source>
</evidence>
<dbReference type="InterPro" id="IPR050194">
    <property type="entry name" value="Glycosyltransferase_grp1"/>
</dbReference>
<dbReference type="Gene3D" id="3.40.50.2000">
    <property type="entry name" value="Glycogen Phosphorylase B"/>
    <property type="match status" value="2"/>
</dbReference>
<dbReference type="Pfam" id="PF00534">
    <property type="entry name" value="Glycos_transf_1"/>
    <property type="match status" value="1"/>
</dbReference>
<dbReference type="PANTHER" id="PTHR45947:SF3">
    <property type="entry name" value="SULFOQUINOVOSYL TRANSFERASE SQD2"/>
    <property type="match status" value="1"/>
</dbReference>